<comment type="caution">
    <text evidence="1">The sequence shown here is derived from an EMBL/GenBank/DDBJ whole genome shotgun (WGS) entry which is preliminary data.</text>
</comment>
<dbReference type="Proteomes" id="UP000294739">
    <property type="component" value="Unassembled WGS sequence"/>
</dbReference>
<sequence>MTSRSAVVRRGIALTAGVVVSSTLFLAQHGTGAEAGDSRETDLGYPIAGNVVAFAQAFGVDPDGRPQSYHVVDGQPLYTLEFVVTDLRSGETSYSTRVPRGQRSKALEFSVADGGVYIGTREGDLYRHPTGTQELQDLGSPLDGDGIFSLEAGPDGTIYGGTYPGGHVFAVDPGSGEVRDFGQVAPGETYVQSLVEVDGIVYAGSQPGGRLFRVDPDAGTIDEIPLPPGHEEEKAVYRLFEAAGKLFVFLQSEGVLLVHDLATGTWVDEVADFQGQAVSPLDPVTGEHVYFRLKNGEAVRYHVDSGDRELIGWRPGVVAGSFAWIDLDDPAFPGPTLAVTYQGSARMEVFDLTSGASRRIDAELVGAPPPVQSLGTGPDGKIYIGGYLSQSGMARWDSDTGEMERLGGVRQVEGFGTFGDLLLIGRYPNALLSVYDTTLPWSDGFDQGSPVYVEQFQDRPHAFADLGDRVAVATVPLSGRRDGAIGLWDPVSGELDVHRGVLGDRSPVTLAAGADSLLYGGSTVWGGYGVDPVEESGTLFVLDPENGEIVHESVPVDGEPSLSGLAFGPDGFLYGLAGGWLFAFDPDTREVVRRQELQDTGVSRYGTDRALLFDEVGRLFVTTGGSLHQVHPTTWEVDVLATGQVERLAIDRHGDLYFNREASLYRYDLPEPRCPQPDPRDTVVIGDHDTGVPNRHADEGCRVSDLLGTPDDFASHGHYVRHVGDISESLRASGIINARERAAILAAAAGTH</sequence>
<gene>
    <name evidence="1" type="ORF">E1269_09345</name>
</gene>
<name>A0A4R5DHR0_9ACTN</name>
<evidence type="ECO:0000313" key="2">
    <source>
        <dbReference type="Proteomes" id="UP000294739"/>
    </source>
</evidence>
<dbReference type="SUPFAM" id="SSF69322">
    <property type="entry name" value="Tricorn protease domain 2"/>
    <property type="match status" value="1"/>
</dbReference>
<dbReference type="AlphaFoldDB" id="A0A4R5DHR0"/>
<accession>A0A4R5DHR0</accession>
<dbReference type="InterPro" id="IPR011047">
    <property type="entry name" value="Quinoprotein_ADH-like_sf"/>
</dbReference>
<dbReference type="Gene3D" id="2.130.10.10">
    <property type="entry name" value="YVTN repeat-like/Quinoprotein amine dehydrogenase"/>
    <property type="match status" value="2"/>
</dbReference>
<evidence type="ECO:0008006" key="3">
    <source>
        <dbReference type="Google" id="ProtNLM"/>
    </source>
</evidence>
<keyword evidence="2" id="KW-1185">Reference proteome</keyword>
<organism evidence="1 2">
    <name type="scientific">Jiangella asiatica</name>
    <dbReference type="NCBI Taxonomy" id="2530372"/>
    <lineage>
        <taxon>Bacteria</taxon>
        <taxon>Bacillati</taxon>
        <taxon>Actinomycetota</taxon>
        <taxon>Actinomycetes</taxon>
        <taxon>Jiangellales</taxon>
        <taxon>Jiangellaceae</taxon>
        <taxon>Jiangella</taxon>
    </lineage>
</organism>
<dbReference type="OrthoDB" id="57332at2"/>
<dbReference type="SUPFAM" id="SSF50998">
    <property type="entry name" value="Quinoprotein alcohol dehydrogenase-like"/>
    <property type="match status" value="1"/>
</dbReference>
<proteinExistence type="predicted"/>
<dbReference type="RefSeq" id="WP_131893688.1">
    <property type="nucleotide sequence ID" value="NZ_SMKZ01000010.1"/>
</dbReference>
<dbReference type="InterPro" id="IPR015943">
    <property type="entry name" value="WD40/YVTN_repeat-like_dom_sf"/>
</dbReference>
<protein>
    <recommendedName>
        <fullName evidence="3">WD40 repeat domain-containing protein</fullName>
    </recommendedName>
</protein>
<dbReference type="EMBL" id="SMKZ01000010">
    <property type="protein sequence ID" value="TDE11461.1"/>
    <property type="molecule type" value="Genomic_DNA"/>
</dbReference>
<evidence type="ECO:0000313" key="1">
    <source>
        <dbReference type="EMBL" id="TDE11461.1"/>
    </source>
</evidence>
<dbReference type="InParanoid" id="A0A4R5DHR0"/>
<reference evidence="1 2" key="1">
    <citation type="submission" date="2019-03" db="EMBL/GenBank/DDBJ databases">
        <title>Draft genome sequences of novel Actinobacteria.</title>
        <authorList>
            <person name="Sahin N."/>
            <person name="Ay H."/>
            <person name="Saygin H."/>
        </authorList>
    </citation>
    <scope>NUCLEOTIDE SEQUENCE [LARGE SCALE GENOMIC DNA]</scope>
    <source>
        <strain evidence="1 2">5K138</strain>
    </source>
</reference>